<reference evidence="1 2" key="1">
    <citation type="journal article" date="2005" name="Nature">
        <title>The map-based sequence of the rice genome.</title>
        <authorList>
            <consortium name="International rice genome sequencing project (IRGSP)"/>
            <person name="Matsumoto T."/>
            <person name="Wu J."/>
            <person name="Kanamori H."/>
            <person name="Katayose Y."/>
            <person name="Fujisawa M."/>
            <person name="Namiki N."/>
            <person name="Mizuno H."/>
            <person name="Yamamoto K."/>
            <person name="Antonio B.A."/>
            <person name="Baba T."/>
            <person name="Sakata K."/>
            <person name="Nagamura Y."/>
            <person name="Aoki H."/>
            <person name="Arikawa K."/>
            <person name="Arita K."/>
            <person name="Bito T."/>
            <person name="Chiden Y."/>
            <person name="Fujitsuka N."/>
            <person name="Fukunaka R."/>
            <person name="Hamada M."/>
            <person name="Harada C."/>
            <person name="Hayashi A."/>
            <person name="Hijishita S."/>
            <person name="Honda M."/>
            <person name="Hosokawa S."/>
            <person name="Ichikawa Y."/>
            <person name="Idonuma A."/>
            <person name="Iijima M."/>
            <person name="Ikeda M."/>
            <person name="Ikeno M."/>
            <person name="Ito K."/>
            <person name="Ito S."/>
            <person name="Ito T."/>
            <person name="Ito Y."/>
            <person name="Ito Y."/>
            <person name="Iwabuchi A."/>
            <person name="Kamiya K."/>
            <person name="Karasawa W."/>
            <person name="Kurita K."/>
            <person name="Katagiri S."/>
            <person name="Kikuta A."/>
            <person name="Kobayashi H."/>
            <person name="Kobayashi N."/>
            <person name="Machita K."/>
            <person name="Maehara T."/>
            <person name="Masukawa M."/>
            <person name="Mizubayashi T."/>
            <person name="Mukai Y."/>
            <person name="Nagasaki H."/>
            <person name="Nagata Y."/>
            <person name="Naito S."/>
            <person name="Nakashima M."/>
            <person name="Nakama Y."/>
            <person name="Nakamichi Y."/>
            <person name="Nakamura M."/>
            <person name="Meguro A."/>
            <person name="Negishi M."/>
            <person name="Ohta I."/>
            <person name="Ohta T."/>
            <person name="Okamoto M."/>
            <person name="Ono N."/>
            <person name="Saji S."/>
            <person name="Sakaguchi M."/>
            <person name="Sakai K."/>
            <person name="Shibata M."/>
            <person name="Shimokawa T."/>
            <person name="Song J."/>
            <person name="Takazaki Y."/>
            <person name="Terasawa K."/>
            <person name="Tsugane M."/>
            <person name="Tsuji K."/>
            <person name="Ueda S."/>
            <person name="Waki K."/>
            <person name="Yamagata H."/>
            <person name="Yamamoto M."/>
            <person name="Yamamoto S."/>
            <person name="Yamane H."/>
            <person name="Yoshiki S."/>
            <person name="Yoshihara R."/>
            <person name="Yukawa K."/>
            <person name="Zhong H."/>
            <person name="Yano M."/>
            <person name="Yuan Q."/>
            <person name="Ouyang S."/>
            <person name="Liu J."/>
            <person name="Jones K.M."/>
            <person name="Gansberger K."/>
            <person name="Moffat K."/>
            <person name="Hill J."/>
            <person name="Bera J."/>
            <person name="Fadrosh D."/>
            <person name="Jin S."/>
            <person name="Johri S."/>
            <person name="Kim M."/>
            <person name="Overton L."/>
            <person name="Reardon M."/>
            <person name="Tsitrin T."/>
            <person name="Vuong H."/>
            <person name="Weaver B."/>
            <person name="Ciecko A."/>
            <person name="Tallon L."/>
            <person name="Jackson J."/>
            <person name="Pai G."/>
            <person name="Aken S.V."/>
            <person name="Utterback T."/>
            <person name="Reidmuller S."/>
            <person name="Feldblyum T."/>
            <person name="Hsiao J."/>
            <person name="Zismann V."/>
            <person name="Iobst S."/>
            <person name="de Vazeille A.R."/>
            <person name="Buell C.R."/>
            <person name="Ying K."/>
            <person name="Li Y."/>
            <person name="Lu T."/>
            <person name="Huang Y."/>
            <person name="Zhao Q."/>
            <person name="Feng Q."/>
            <person name="Zhang L."/>
            <person name="Zhu J."/>
            <person name="Weng Q."/>
            <person name="Mu J."/>
            <person name="Lu Y."/>
            <person name="Fan D."/>
            <person name="Liu Y."/>
            <person name="Guan J."/>
            <person name="Zhang Y."/>
            <person name="Yu S."/>
            <person name="Liu X."/>
            <person name="Zhang Y."/>
            <person name="Hong G."/>
            <person name="Han B."/>
            <person name="Choisne N."/>
            <person name="Demange N."/>
            <person name="Orjeda G."/>
            <person name="Samain S."/>
            <person name="Cattolico L."/>
            <person name="Pelletier E."/>
            <person name="Couloux A."/>
            <person name="Segurens B."/>
            <person name="Wincker P."/>
            <person name="D'Hont A."/>
            <person name="Scarpelli C."/>
            <person name="Weissenbach J."/>
            <person name="Salanoubat M."/>
            <person name="Quetier F."/>
            <person name="Yu Y."/>
            <person name="Kim H.R."/>
            <person name="Rambo T."/>
            <person name="Currie J."/>
            <person name="Collura K."/>
            <person name="Luo M."/>
            <person name="Yang T."/>
            <person name="Ammiraju J.S.S."/>
            <person name="Engler F."/>
            <person name="Soderlund C."/>
            <person name="Wing R.A."/>
            <person name="Palmer L.E."/>
            <person name="de la Bastide M."/>
            <person name="Spiegel L."/>
            <person name="Nascimento L."/>
            <person name="Zutavern T."/>
            <person name="O'Shaughnessy A."/>
            <person name="Dike S."/>
            <person name="Dedhia N."/>
            <person name="Preston R."/>
            <person name="Balija V."/>
            <person name="McCombie W.R."/>
            <person name="Chow T."/>
            <person name="Chen H."/>
            <person name="Chung M."/>
            <person name="Chen C."/>
            <person name="Shaw J."/>
            <person name="Wu H."/>
            <person name="Hsiao K."/>
            <person name="Chao Y."/>
            <person name="Chu M."/>
            <person name="Cheng C."/>
            <person name="Hour A."/>
            <person name="Lee P."/>
            <person name="Lin S."/>
            <person name="Lin Y."/>
            <person name="Liou J."/>
            <person name="Liu S."/>
            <person name="Hsing Y."/>
            <person name="Raghuvanshi S."/>
            <person name="Mohanty A."/>
            <person name="Bharti A.K."/>
            <person name="Gaur A."/>
            <person name="Gupta V."/>
            <person name="Kumar D."/>
            <person name="Ravi V."/>
            <person name="Vij S."/>
            <person name="Kapur A."/>
            <person name="Khurana P."/>
            <person name="Khurana P."/>
            <person name="Khurana J.P."/>
            <person name="Tyagi A.K."/>
            <person name="Gaikwad K."/>
            <person name="Singh A."/>
            <person name="Dalal V."/>
            <person name="Srivastava S."/>
            <person name="Dixit A."/>
            <person name="Pal A.K."/>
            <person name="Ghazi I.A."/>
            <person name="Yadav M."/>
            <person name="Pandit A."/>
            <person name="Bhargava A."/>
            <person name="Sureshbabu K."/>
            <person name="Batra K."/>
            <person name="Sharma T.R."/>
            <person name="Mohapatra T."/>
            <person name="Singh N.K."/>
            <person name="Messing J."/>
            <person name="Nelson A.B."/>
            <person name="Fuks G."/>
            <person name="Kavchok S."/>
            <person name="Keizer G."/>
            <person name="Linton E."/>
            <person name="Llaca V."/>
            <person name="Song R."/>
            <person name="Tanyolac B."/>
            <person name="Young S."/>
            <person name="Ho-Il K."/>
            <person name="Hahn J.H."/>
            <person name="Sangsakoo G."/>
            <person name="Vanavichit A."/>
            <person name="de Mattos Luiz.A.T."/>
            <person name="Zimmer P.D."/>
            <person name="Malone G."/>
            <person name="Dellagostin O."/>
            <person name="de Oliveira A.C."/>
            <person name="Bevan M."/>
            <person name="Bancroft I."/>
            <person name="Minx P."/>
            <person name="Cordum H."/>
            <person name="Wilson R."/>
            <person name="Cheng Z."/>
            <person name="Jin W."/>
            <person name="Jiang J."/>
            <person name="Leong S.A."/>
            <person name="Iwama H."/>
            <person name="Gojobori T."/>
            <person name="Itoh T."/>
            <person name="Niimura Y."/>
            <person name="Fujii Y."/>
            <person name="Habara T."/>
            <person name="Sakai H."/>
            <person name="Sato Y."/>
            <person name="Wilson G."/>
            <person name="Kumar K."/>
            <person name="McCouch S."/>
            <person name="Juretic N."/>
            <person name="Hoen D."/>
            <person name="Wright S."/>
            <person name="Bruskiewich R."/>
            <person name="Bureau T."/>
            <person name="Miyao A."/>
            <person name="Hirochika H."/>
            <person name="Nishikawa T."/>
            <person name="Kadowaki K."/>
            <person name="Sugiura M."/>
            <person name="Burr B."/>
            <person name="Sasaki T."/>
        </authorList>
    </citation>
    <scope>NUCLEOTIDE SEQUENCE [LARGE SCALE GENOMIC DNA]</scope>
    <source>
        <strain evidence="2">cv. Nipponbare</strain>
    </source>
</reference>
<evidence type="ECO:0000313" key="2">
    <source>
        <dbReference type="Proteomes" id="UP000000763"/>
    </source>
</evidence>
<gene>
    <name evidence="1" type="ordered locus">Os09g0564800</name>
</gene>
<sequence>MSSLSRKYPNIFGTTYSFMVTDFPDIIIQPSYDIFFVRGTKQFSPLLCHYPLTSGSRYHLLYFTHSFIYLFFLSLARLLAQVNLCSPPSPSYKQITKGLFGRFSIFGKQRWSKVHSTWMATRGKLASPLMLNNISLQVCDPLPLYLPISSVCH</sequence>
<dbReference type="Proteomes" id="UP000000763">
    <property type="component" value="Chromosome 9"/>
</dbReference>
<evidence type="ECO:0000313" key="1">
    <source>
        <dbReference type="EMBL" id="BAF25858.1"/>
    </source>
</evidence>
<name>A0A0P0XQM3_ORYSJ</name>
<organism evidence="1 2">
    <name type="scientific">Oryza sativa subsp. japonica</name>
    <name type="common">Rice</name>
    <dbReference type="NCBI Taxonomy" id="39947"/>
    <lineage>
        <taxon>Eukaryota</taxon>
        <taxon>Viridiplantae</taxon>
        <taxon>Streptophyta</taxon>
        <taxon>Embryophyta</taxon>
        <taxon>Tracheophyta</taxon>
        <taxon>Spermatophyta</taxon>
        <taxon>Magnoliopsida</taxon>
        <taxon>Liliopsida</taxon>
        <taxon>Poales</taxon>
        <taxon>Poaceae</taxon>
        <taxon>BOP clade</taxon>
        <taxon>Oryzoideae</taxon>
        <taxon>Oryzeae</taxon>
        <taxon>Oryzinae</taxon>
        <taxon>Oryza</taxon>
        <taxon>Oryza sativa</taxon>
    </lineage>
</organism>
<proteinExistence type="predicted"/>
<protein>
    <submittedName>
        <fullName evidence="1">Os09g0564800 protein</fullName>
    </submittedName>
</protein>
<accession>A0A0P0XQM3</accession>
<reference evidence="2" key="2">
    <citation type="journal article" date="2008" name="Nucleic Acids Res.">
        <title>The rice annotation project database (RAP-DB): 2008 update.</title>
        <authorList>
            <consortium name="The rice annotation project (RAP)"/>
        </authorList>
    </citation>
    <scope>GENOME REANNOTATION</scope>
    <source>
        <strain evidence="2">cv. Nipponbare</strain>
    </source>
</reference>
<dbReference type="EMBL" id="AP008215">
    <property type="protein sequence ID" value="BAF25858.1"/>
    <property type="molecule type" value="Genomic_DNA"/>
</dbReference>
<dbReference type="AlphaFoldDB" id="A0A0P0XQM3"/>
<dbReference type="Gramene" id="Os09t0564800-01">
    <property type="protein sequence ID" value="Os09t0564800-01"/>
    <property type="gene ID" value="Os09g0564800"/>
</dbReference>
<dbReference type="KEGG" id="dosa:Os09g0564800"/>